<dbReference type="GO" id="GO:0030313">
    <property type="term" value="C:cell envelope"/>
    <property type="evidence" value="ECO:0007669"/>
    <property type="project" value="UniProtKB-SubCell"/>
</dbReference>
<evidence type="ECO:0000313" key="2">
    <source>
        <dbReference type="EMBL" id="OJI94754.1"/>
    </source>
</evidence>
<dbReference type="Proteomes" id="UP000184514">
    <property type="component" value="Unassembled WGS sequence"/>
</dbReference>
<dbReference type="AlphaFoldDB" id="A0A1L9P001"/>
<dbReference type="Gene3D" id="3.40.190.170">
    <property type="entry name" value="Bacterial extracellular solute-binding protein, family 7"/>
    <property type="match status" value="1"/>
</dbReference>
<evidence type="ECO:0000256" key="1">
    <source>
        <dbReference type="ARBA" id="ARBA00004196"/>
    </source>
</evidence>
<name>A0A1L9P001_9RHOB</name>
<gene>
    <name evidence="2" type="ORF">PFRI_10540</name>
</gene>
<evidence type="ECO:0000313" key="3">
    <source>
        <dbReference type="Proteomes" id="UP000184514"/>
    </source>
</evidence>
<organism evidence="2 3">
    <name type="scientific">Planktotalea frisia</name>
    <dbReference type="NCBI Taxonomy" id="696762"/>
    <lineage>
        <taxon>Bacteria</taxon>
        <taxon>Pseudomonadati</taxon>
        <taxon>Pseudomonadota</taxon>
        <taxon>Alphaproteobacteria</taxon>
        <taxon>Rhodobacterales</taxon>
        <taxon>Paracoccaceae</taxon>
        <taxon>Planktotalea</taxon>
    </lineage>
</organism>
<reference evidence="2 3" key="1">
    <citation type="submission" date="2016-10" db="EMBL/GenBank/DDBJ databases">
        <title>Genome sequence of Planktotalea frisia SH6-1.</title>
        <authorList>
            <person name="Poehlein A."/>
            <person name="Bakenhus I."/>
            <person name="Voget S."/>
            <person name="Brinkhoff T."/>
            <person name="Simon M."/>
        </authorList>
    </citation>
    <scope>NUCLEOTIDE SEQUENCE [LARGE SCALE GENOMIC DNA]</scope>
    <source>
        <strain evidence="2 3">SH6-1</strain>
    </source>
</reference>
<protein>
    <submittedName>
        <fullName evidence="2">Bacterial extracellular solute-binding protein, family 7</fullName>
    </submittedName>
</protein>
<accession>A0A1L9P001</accession>
<dbReference type="EMBL" id="MLCB01000090">
    <property type="protein sequence ID" value="OJI94754.1"/>
    <property type="molecule type" value="Genomic_DNA"/>
</dbReference>
<keyword evidence="3" id="KW-1185">Reference proteome</keyword>
<comment type="subcellular location">
    <subcellularLocation>
        <location evidence="1">Cell envelope</location>
    </subcellularLocation>
</comment>
<sequence length="123" mass="12802">MLPGGALNAVPPKQYAILLDGVSHIVFALPGYTGDVFPKTQVVGMPDVCASATACTEALLNALAELESEYNAKILAIWANAPPVLLTRDKPVRSMEDLACMTLCVTSKGDIPFAEALGASAVV</sequence>
<dbReference type="InterPro" id="IPR038404">
    <property type="entry name" value="TRAP_DctP_sf"/>
</dbReference>
<dbReference type="OrthoDB" id="7822595at2"/>
<proteinExistence type="predicted"/>
<comment type="caution">
    <text evidence="2">The sequence shown here is derived from an EMBL/GenBank/DDBJ whole genome shotgun (WGS) entry which is preliminary data.</text>
</comment>
<dbReference type="STRING" id="696762.PFRI_10540"/>